<organism evidence="1 2">
    <name type="scientific">Mitosporidium daphniae</name>
    <dbReference type="NCBI Taxonomy" id="1485682"/>
    <lineage>
        <taxon>Eukaryota</taxon>
        <taxon>Fungi</taxon>
        <taxon>Fungi incertae sedis</taxon>
        <taxon>Microsporidia</taxon>
        <taxon>Mitosporidium</taxon>
    </lineage>
</organism>
<sequence>MDSSILSLHSSLDRLLHTITYTHDWVSEKEIADASERWNSLIETPAKALIDKAKEEIEQLDQENLALSLAVGLGLYN</sequence>
<reference evidence="1 2" key="1">
    <citation type="submission" date="2014-04" db="EMBL/GenBank/DDBJ databases">
        <title>A new species of microsporidia sheds light on the evolution of extreme parasitism.</title>
        <authorList>
            <person name="Haag K.L."/>
            <person name="James T.Y."/>
            <person name="Larsson R."/>
            <person name="Schaer T.M."/>
            <person name="Refardt D."/>
            <person name="Pombert J.-F."/>
            <person name="Ebert D."/>
        </authorList>
    </citation>
    <scope>NUCLEOTIDE SEQUENCE [LARGE SCALE GENOMIC DNA]</scope>
    <source>
        <strain evidence="1 2">UGP3</strain>
        <tissue evidence="1">Spores</tissue>
    </source>
</reference>
<dbReference type="GeneID" id="25259908"/>
<gene>
    <name evidence="1" type="ORF">DI09_41p130</name>
</gene>
<proteinExistence type="predicted"/>
<evidence type="ECO:0000313" key="2">
    <source>
        <dbReference type="Proteomes" id="UP000029725"/>
    </source>
</evidence>
<evidence type="ECO:0000313" key="1">
    <source>
        <dbReference type="EMBL" id="KGG51201.1"/>
    </source>
</evidence>
<keyword evidence="2" id="KW-1185">Reference proteome</keyword>
<protein>
    <submittedName>
        <fullName evidence="1">Uncharacterized protein</fullName>
    </submittedName>
</protein>
<accession>A0A098VU09</accession>
<dbReference type="HOGENOM" id="CLU_2638596_0_0_1"/>
<dbReference type="VEuPathDB" id="MicrosporidiaDB:DI09_41p130"/>
<dbReference type="Proteomes" id="UP000029725">
    <property type="component" value="Unassembled WGS sequence"/>
</dbReference>
<comment type="caution">
    <text evidence="1">The sequence shown here is derived from an EMBL/GenBank/DDBJ whole genome shotgun (WGS) entry which is preliminary data.</text>
</comment>
<dbReference type="EMBL" id="JMKJ01000355">
    <property type="protein sequence ID" value="KGG51201.1"/>
    <property type="molecule type" value="Genomic_DNA"/>
</dbReference>
<name>A0A098VU09_9MICR</name>
<dbReference type="AlphaFoldDB" id="A0A098VU09"/>
<dbReference type="RefSeq" id="XP_013237628.1">
    <property type="nucleotide sequence ID" value="XM_013382174.1"/>
</dbReference>